<dbReference type="InterPro" id="IPR024771">
    <property type="entry name" value="SUZ"/>
</dbReference>
<feature type="compositionally biased region" description="Basic and acidic residues" evidence="2">
    <location>
        <begin position="12"/>
        <end position="27"/>
    </location>
</feature>
<keyword evidence="6" id="KW-1185">Reference proteome</keyword>
<dbReference type="InterPro" id="IPR036867">
    <property type="entry name" value="R3H_dom_sf"/>
</dbReference>
<feature type="compositionally biased region" description="Polar residues" evidence="2">
    <location>
        <begin position="401"/>
        <end position="410"/>
    </location>
</feature>
<protein>
    <recommendedName>
        <fullName evidence="7">R3H domain containing 2</fullName>
    </recommendedName>
</protein>
<feature type="region of interest" description="Disordered" evidence="2">
    <location>
        <begin position="730"/>
        <end position="766"/>
    </location>
</feature>
<feature type="domain" description="R3H" evidence="3">
    <location>
        <begin position="170"/>
        <end position="233"/>
    </location>
</feature>
<dbReference type="Ensembl" id="ENSSOCT00000021379.1">
    <property type="protein sequence ID" value="ENSSOCP00000020856.1"/>
    <property type="gene ID" value="ENSSOCG00000015287.1"/>
</dbReference>
<dbReference type="Proteomes" id="UP000694551">
    <property type="component" value="Unplaced"/>
</dbReference>
<feature type="region of interest" description="Disordered" evidence="2">
    <location>
        <begin position="882"/>
        <end position="904"/>
    </location>
</feature>
<feature type="compositionally biased region" description="Basic and acidic residues" evidence="2">
    <location>
        <begin position="278"/>
        <end position="289"/>
    </location>
</feature>
<dbReference type="AlphaFoldDB" id="A0A8D0FR33"/>
<feature type="region of interest" description="Disordered" evidence="2">
    <location>
        <begin position="255"/>
        <end position="289"/>
    </location>
</feature>
<evidence type="ECO:0000256" key="1">
    <source>
        <dbReference type="ARBA" id="ARBA00022553"/>
    </source>
</evidence>
<evidence type="ECO:0000259" key="4">
    <source>
        <dbReference type="PROSITE" id="PS51673"/>
    </source>
</evidence>
<dbReference type="Pfam" id="PF01424">
    <property type="entry name" value="R3H"/>
    <property type="match status" value="1"/>
</dbReference>
<sequence>MSNSNTTQESLEIMKESEKKVVEESVNRTKYVSRSPSKEEVEKDGGEEVSMRQEPQRRTSSHGHARKRAKSNSKLKLVRSLAVCEESSSPFVDGLLESQDIIQLHVSCPSDKEEEKSTKDGAEKEEKDKNKEKAPRKMLSRDSSQEYTDSTGIDLHEFLVNTLKKNPRDRMMLLKLEQEILEFISDNNNQFKKFPQMTSYHRMLLHRVAAYFGMDHNVDQTGKAVIINKTSNTRIPEQRFSEHIKDEKNAEFPQRFILKRDDTSMDRDDNQIRLPLQDGRRSKSIEEREEEYQRVRERIFARETGQNGYLTDSRGNRDSLNRASGSRQSSTESEIKSLEPRPWSSTDSDGSIRSLRPPVTKASSFSGISILTRGDSIGSSKGSTASRTSRAGLVLGAPEACSQSPSSQPSRGLLPCTAQQPQPQPPQQPPPQPQGLPPAAQQQPALSNHMISQADELSNPFGQISLSRQGSTEAPDPSSAMFQSSLISQHPQQTGFIMATPGQPIPTSNYSASGHTAPPQQVLQPQGYIQPPQQIQVSYYPPGQYPNSSQQYRSLSHTVAYSSQRVMGVQQAQPPGLLGSQRSSMGSQMQGLMVQYTPLPSYQVPVANESQSVVQQPFQQPVLVPASQSVQGGLQAGGVPIYYSVIPTAQQNGTSPSVGFLQPPGSEQYQMPQSPSPCSPPQMQQQYSGVSPSGPGVVVMQLNVPNGPQAPQNPPVVQWSHCKYYSLDQRGQKPGDLYNPDTGAQASTQLNSPITSPTQSPTPSPVTNLNSVCTGLSPLPVLTQFPRPMGPAQGGARFSQLPVWSCPLLPGCSVGTGQTGMKHGNRSKRQALKSASTDLGTSDVVLGRVLEVTDLPEGITRTEADKLFTQLAMAGAKIQWLKETQGRRGDGGGGDNNGTPENGRHSDLAALYTIVAVFPSPLAAQNASLRLNNSLSRFKLRVAKKNYDLRVLERASSQ</sequence>
<feature type="compositionally biased region" description="Basic and acidic residues" evidence="2">
    <location>
        <begin position="36"/>
        <end position="57"/>
    </location>
</feature>
<feature type="compositionally biased region" description="Polar residues" evidence="2">
    <location>
        <begin position="742"/>
        <end position="751"/>
    </location>
</feature>
<dbReference type="PANTHER" id="PTHR15672">
    <property type="entry name" value="CAMP-REGULATED PHOSPHOPROTEIN 21 RELATED R3H DOMAIN CONTAINING PROTEIN"/>
    <property type="match status" value="1"/>
</dbReference>
<dbReference type="PANTHER" id="PTHR15672:SF13">
    <property type="entry name" value="R3H DOMAIN-CONTAINING PROTEIN 2"/>
    <property type="match status" value="1"/>
</dbReference>
<evidence type="ECO:0000313" key="6">
    <source>
        <dbReference type="Proteomes" id="UP000694551"/>
    </source>
</evidence>
<feature type="region of interest" description="Disordered" evidence="2">
    <location>
        <begin position="107"/>
        <end position="147"/>
    </location>
</feature>
<feature type="region of interest" description="Disordered" evidence="2">
    <location>
        <begin position="398"/>
        <end position="445"/>
    </location>
</feature>
<feature type="compositionally biased region" description="Polar residues" evidence="2">
    <location>
        <begin position="462"/>
        <end position="472"/>
    </location>
</feature>
<dbReference type="PROSITE" id="PS51673">
    <property type="entry name" value="SUZ"/>
    <property type="match status" value="1"/>
</dbReference>
<accession>A0A8D0FR33</accession>
<feature type="region of interest" description="Disordered" evidence="2">
    <location>
        <begin position="667"/>
        <end position="691"/>
    </location>
</feature>
<dbReference type="Gene3D" id="3.30.1370.50">
    <property type="entry name" value="R3H-like domain"/>
    <property type="match status" value="1"/>
</dbReference>
<feature type="region of interest" description="Disordered" evidence="2">
    <location>
        <begin position="303"/>
        <end position="362"/>
    </location>
</feature>
<dbReference type="CDD" id="cd02642">
    <property type="entry name" value="R3H_encore_like"/>
    <property type="match status" value="1"/>
</dbReference>
<dbReference type="SUPFAM" id="SSF82708">
    <property type="entry name" value="R3H domain"/>
    <property type="match status" value="1"/>
</dbReference>
<keyword evidence="1" id="KW-0597">Phosphoprotein</keyword>
<evidence type="ECO:0000313" key="5">
    <source>
        <dbReference type="Ensembl" id="ENSSOCP00000020856.1"/>
    </source>
</evidence>
<dbReference type="SMART" id="SM00393">
    <property type="entry name" value="R3H"/>
    <property type="match status" value="1"/>
</dbReference>
<reference evidence="5" key="2">
    <citation type="submission" date="2025-09" db="UniProtKB">
        <authorList>
            <consortium name="Ensembl"/>
        </authorList>
    </citation>
    <scope>IDENTIFICATION</scope>
</reference>
<dbReference type="InterPro" id="IPR051937">
    <property type="entry name" value="R3H_domain_containing"/>
</dbReference>
<feature type="compositionally biased region" description="Low complexity" evidence="2">
    <location>
        <begin position="752"/>
        <end position="766"/>
    </location>
</feature>
<feature type="region of interest" description="Disordered" evidence="2">
    <location>
        <begin position="1"/>
        <end position="72"/>
    </location>
</feature>
<dbReference type="Pfam" id="PF12752">
    <property type="entry name" value="SUZ"/>
    <property type="match status" value="1"/>
</dbReference>
<evidence type="ECO:0000259" key="3">
    <source>
        <dbReference type="PROSITE" id="PS51061"/>
    </source>
</evidence>
<reference evidence="5" key="1">
    <citation type="submission" date="2025-08" db="UniProtKB">
        <authorList>
            <consortium name="Ensembl"/>
        </authorList>
    </citation>
    <scope>IDENTIFICATION</scope>
</reference>
<organism evidence="5 6">
    <name type="scientific">Strix occidentalis caurina</name>
    <name type="common">northern spotted owl</name>
    <dbReference type="NCBI Taxonomy" id="311401"/>
    <lineage>
        <taxon>Eukaryota</taxon>
        <taxon>Metazoa</taxon>
        <taxon>Chordata</taxon>
        <taxon>Craniata</taxon>
        <taxon>Vertebrata</taxon>
        <taxon>Euteleostomi</taxon>
        <taxon>Archelosauria</taxon>
        <taxon>Archosauria</taxon>
        <taxon>Dinosauria</taxon>
        <taxon>Saurischia</taxon>
        <taxon>Theropoda</taxon>
        <taxon>Coelurosauria</taxon>
        <taxon>Aves</taxon>
        <taxon>Neognathae</taxon>
        <taxon>Neoaves</taxon>
        <taxon>Telluraves</taxon>
        <taxon>Strigiformes</taxon>
        <taxon>Strigidae</taxon>
        <taxon>Strix</taxon>
    </lineage>
</organism>
<proteinExistence type="predicted"/>
<feature type="compositionally biased region" description="Low complexity" evidence="2">
    <location>
        <begin position="681"/>
        <end position="691"/>
    </location>
</feature>
<dbReference type="PROSITE" id="PS51061">
    <property type="entry name" value="R3H"/>
    <property type="match status" value="1"/>
</dbReference>
<feature type="domain" description="SUZ" evidence="4">
    <location>
        <begin position="234"/>
        <end position="304"/>
    </location>
</feature>
<feature type="compositionally biased region" description="Basic and acidic residues" evidence="2">
    <location>
        <begin position="110"/>
        <end position="144"/>
    </location>
</feature>
<dbReference type="FunFam" id="3.30.1370.50:FF:000001">
    <property type="entry name" value="R3H domain-containing protein 2 isoform 1"/>
    <property type="match status" value="1"/>
</dbReference>
<evidence type="ECO:0008006" key="7">
    <source>
        <dbReference type="Google" id="ProtNLM"/>
    </source>
</evidence>
<feature type="compositionally biased region" description="Polar residues" evidence="2">
    <location>
        <begin position="1"/>
        <end position="10"/>
    </location>
</feature>
<feature type="compositionally biased region" description="Pro residues" evidence="2">
    <location>
        <begin position="422"/>
        <end position="436"/>
    </location>
</feature>
<evidence type="ECO:0000256" key="2">
    <source>
        <dbReference type="SAM" id="MobiDB-lite"/>
    </source>
</evidence>
<dbReference type="InterPro" id="IPR001374">
    <property type="entry name" value="R3H_dom"/>
</dbReference>
<name>A0A8D0FR33_STROC</name>
<dbReference type="GO" id="GO:0003676">
    <property type="term" value="F:nucleic acid binding"/>
    <property type="evidence" value="ECO:0007669"/>
    <property type="project" value="UniProtKB-UniRule"/>
</dbReference>
<feature type="compositionally biased region" description="Basic residues" evidence="2">
    <location>
        <begin position="59"/>
        <end position="72"/>
    </location>
</feature>
<feature type="compositionally biased region" description="Basic and acidic residues" evidence="2">
    <location>
        <begin position="258"/>
        <end position="271"/>
    </location>
</feature>
<feature type="region of interest" description="Disordered" evidence="2">
    <location>
        <begin position="462"/>
        <end position="482"/>
    </location>
</feature>
<feature type="compositionally biased region" description="Polar residues" evidence="2">
    <location>
        <begin position="321"/>
        <end position="332"/>
    </location>
</feature>